<feature type="compositionally biased region" description="Polar residues" evidence="1">
    <location>
        <begin position="422"/>
        <end position="433"/>
    </location>
</feature>
<dbReference type="PANTHER" id="PTHR31923:SF4">
    <property type="entry name" value="BSD DOMAIN-CONTAINING PROTEIN"/>
    <property type="match status" value="1"/>
</dbReference>
<organism evidence="3 4">
    <name type="scientific">Lithospermum erythrorhizon</name>
    <name type="common">Purple gromwell</name>
    <name type="synonym">Lithospermum officinale var. erythrorhizon</name>
    <dbReference type="NCBI Taxonomy" id="34254"/>
    <lineage>
        <taxon>Eukaryota</taxon>
        <taxon>Viridiplantae</taxon>
        <taxon>Streptophyta</taxon>
        <taxon>Embryophyta</taxon>
        <taxon>Tracheophyta</taxon>
        <taxon>Spermatophyta</taxon>
        <taxon>Magnoliopsida</taxon>
        <taxon>eudicotyledons</taxon>
        <taxon>Gunneridae</taxon>
        <taxon>Pentapetalae</taxon>
        <taxon>asterids</taxon>
        <taxon>lamiids</taxon>
        <taxon>Boraginales</taxon>
        <taxon>Boraginaceae</taxon>
        <taxon>Boraginoideae</taxon>
        <taxon>Lithospermeae</taxon>
        <taxon>Lithospermum</taxon>
    </lineage>
</organism>
<feature type="compositionally biased region" description="Basic and acidic residues" evidence="1">
    <location>
        <begin position="158"/>
        <end position="170"/>
    </location>
</feature>
<feature type="region of interest" description="Disordered" evidence="1">
    <location>
        <begin position="59"/>
        <end position="106"/>
    </location>
</feature>
<dbReference type="AlphaFoldDB" id="A0AAV3RIZ9"/>
<dbReference type="EMBL" id="BAABME010009731">
    <property type="protein sequence ID" value="GAA0175706.1"/>
    <property type="molecule type" value="Genomic_DNA"/>
</dbReference>
<dbReference type="Pfam" id="PF03909">
    <property type="entry name" value="BSD"/>
    <property type="match status" value="1"/>
</dbReference>
<sequence>MSWLAKSIADTLSLNDADEGHRNAAAASNPNSSTPSPRGVKEDLSEITQTLSRQFWGVASFLSPPPQSPSKSHQNQLFNPNSDQNQNVNNYQGFDQNSEQNANNREGFDRNLEENVNDREGFDRNLDNVKGFDRNLDQNMNDSEGFDQYSEQNVNNRKGFDRNLDNREGIEGNLDGNSDDREGFEGVGVSGIRSDLSEIGGRFKSGISKLSENIKVSEITKMATGWREFLEKAVEEMNEEEAKKAVGVSEEVVAFAKDVALHPGTWLDFPLPDDDMEEEFDMSDAQQEHALAVESLAPSLAALRMELCPEYISESSFWKIYFVLIHRILDKEAAVILSTAQVMEARALLTTDLQKHSKVKQDDNLSTSSIDQKDCSNLQQEVSLSVPSGASENITETVVVPISDASTYQKDGSILQHEVSLSVPSGSPKNATENVVVPKSDASTDQKDGSSLLHEVSLSGPSGTPDNTTQTVVVPKSDASTEAPDDDMEKNSTTSIDIQVVEKSATSSTSADSQTDKQPIAPSDIQIDDKSDIEVEHDNQNRDQTVQPAPSNSWDNGEEEEEDHDDWLREEISELDAATSKTTIPIENDDDVSFSDLEDNDEDAPRLSRK</sequence>
<dbReference type="SUPFAM" id="SSF140383">
    <property type="entry name" value="BSD domain-like"/>
    <property type="match status" value="1"/>
</dbReference>
<feature type="region of interest" description="Disordered" evidence="1">
    <location>
        <begin position="156"/>
        <end position="183"/>
    </location>
</feature>
<comment type="caution">
    <text evidence="3">The sequence shown here is derived from an EMBL/GenBank/DDBJ whole genome shotgun (WGS) entry which is preliminary data.</text>
</comment>
<feature type="region of interest" description="Disordered" evidence="1">
    <location>
        <begin position="22"/>
        <end position="44"/>
    </location>
</feature>
<keyword evidence="4" id="KW-1185">Reference proteome</keyword>
<feature type="domain" description="BSD" evidence="2">
    <location>
        <begin position="277"/>
        <end position="329"/>
    </location>
</feature>
<feature type="compositionally biased region" description="Acidic residues" evidence="1">
    <location>
        <begin position="587"/>
        <end position="602"/>
    </location>
</feature>
<evidence type="ECO:0000313" key="4">
    <source>
        <dbReference type="Proteomes" id="UP001454036"/>
    </source>
</evidence>
<evidence type="ECO:0000256" key="1">
    <source>
        <dbReference type="SAM" id="MobiDB-lite"/>
    </source>
</evidence>
<feature type="compositionally biased region" description="Low complexity" evidence="1">
    <location>
        <begin position="503"/>
        <end position="518"/>
    </location>
</feature>
<feature type="compositionally biased region" description="Low complexity" evidence="1">
    <location>
        <begin position="23"/>
        <end position="37"/>
    </location>
</feature>
<dbReference type="InterPro" id="IPR035925">
    <property type="entry name" value="BSD_dom_sf"/>
</dbReference>
<dbReference type="PANTHER" id="PTHR31923">
    <property type="entry name" value="BSD DOMAIN-CONTAINING PROTEIN"/>
    <property type="match status" value="1"/>
</dbReference>
<dbReference type="PROSITE" id="PS50858">
    <property type="entry name" value="BSD"/>
    <property type="match status" value="1"/>
</dbReference>
<feature type="compositionally biased region" description="Low complexity" evidence="1">
    <location>
        <begin position="79"/>
        <end position="92"/>
    </location>
</feature>
<reference evidence="3 4" key="1">
    <citation type="submission" date="2024-01" db="EMBL/GenBank/DDBJ databases">
        <title>The complete chloroplast genome sequence of Lithospermum erythrorhizon: insights into the phylogenetic relationship among Boraginaceae species and the maternal lineages of purple gromwells.</title>
        <authorList>
            <person name="Okada T."/>
            <person name="Watanabe K."/>
        </authorList>
    </citation>
    <scope>NUCLEOTIDE SEQUENCE [LARGE SCALE GENOMIC DNA]</scope>
</reference>
<dbReference type="Gene3D" id="1.10.3970.10">
    <property type="entry name" value="BSD domain"/>
    <property type="match status" value="1"/>
</dbReference>
<feature type="compositionally biased region" description="Polar residues" evidence="1">
    <location>
        <begin position="542"/>
        <end position="554"/>
    </location>
</feature>
<evidence type="ECO:0000259" key="2">
    <source>
        <dbReference type="PROSITE" id="PS50858"/>
    </source>
</evidence>
<feature type="region of interest" description="Disordered" evidence="1">
    <location>
        <begin position="420"/>
        <end position="610"/>
    </location>
</feature>
<accession>A0AAV3RIZ9</accession>
<dbReference type="InterPro" id="IPR005607">
    <property type="entry name" value="BSD_dom"/>
</dbReference>
<gene>
    <name evidence="3" type="ORF">LIER_28829</name>
</gene>
<evidence type="ECO:0000313" key="3">
    <source>
        <dbReference type="EMBL" id="GAA0175706.1"/>
    </source>
</evidence>
<dbReference type="Proteomes" id="UP001454036">
    <property type="component" value="Unassembled WGS sequence"/>
</dbReference>
<feature type="compositionally biased region" description="Polar residues" evidence="1">
    <location>
        <begin position="93"/>
        <end position="104"/>
    </location>
</feature>
<feature type="compositionally biased region" description="Basic and acidic residues" evidence="1">
    <location>
        <begin position="527"/>
        <end position="541"/>
    </location>
</feature>
<feature type="compositionally biased region" description="Polar residues" evidence="1">
    <location>
        <begin position="459"/>
        <end position="472"/>
    </location>
</feature>
<name>A0AAV3RIZ9_LITER</name>
<proteinExistence type="predicted"/>
<dbReference type="SMART" id="SM00751">
    <property type="entry name" value="BSD"/>
    <property type="match status" value="1"/>
</dbReference>
<protein>
    <recommendedName>
        <fullName evidence="2">BSD domain-containing protein</fullName>
    </recommendedName>
</protein>
<feature type="compositionally biased region" description="Acidic residues" evidence="1">
    <location>
        <begin position="556"/>
        <end position="565"/>
    </location>
</feature>